<accession>A0ABT5YM84</accession>
<name>A0ABT5YM84_9PROT</name>
<keyword evidence="7" id="KW-1185">Reference proteome</keyword>
<evidence type="ECO:0000313" key="7">
    <source>
        <dbReference type="Proteomes" id="UP001215503"/>
    </source>
</evidence>
<sequence length="321" mass="34044">MKTSLWAVLASTTILAGAAQAEEVIFAHGENPGNPRYVAAEEWAEIFTACSEGAHTVNVAASATLGDDSEMLTSASAGVIHITANSQGAMSQMVPEIGLLGLPFLFEDLPTAWEVLDGDVGAMIDERAQSAGLKILGYWDNGIRNVTHLNKHVSEPADLAGMKIRTPPGEMAIAIFEELGASPAPLAWSEVPSALQSGVFDGQENPLTNIYTANLHEITPYITLTGHMYEATPVAAGLAWWSGLDEATQNCALQATAEAGELQRSLSLAADEELRPKMEEEGAIFAEADKAAYQSATQAVYDAYAERYPELVAALREAAGH</sequence>
<dbReference type="NCBIfam" id="NF037995">
    <property type="entry name" value="TRAP_S1"/>
    <property type="match status" value="1"/>
</dbReference>
<evidence type="ECO:0000313" key="6">
    <source>
        <dbReference type="EMBL" id="MDF2096007.1"/>
    </source>
</evidence>
<feature type="chain" id="PRO_5047452334" evidence="5">
    <location>
        <begin position="22"/>
        <end position="321"/>
    </location>
</feature>
<keyword evidence="3" id="KW-0813">Transport</keyword>
<dbReference type="PANTHER" id="PTHR33376">
    <property type="match status" value="1"/>
</dbReference>
<dbReference type="NCBIfam" id="TIGR00787">
    <property type="entry name" value="dctP"/>
    <property type="match status" value="1"/>
</dbReference>
<evidence type="ECO:0000256" key="3">
    <source>
        <dbReference type="ARBA" id="ARBA00022448"/>
    </source>
</evidence>
<dbReference type="InterPro" id="IPR038404">
    <property type="entry name" value="TRAP_DctP_sf"/>
</dbReference>
<dbReference type="EMBL" id="JARHUD010000004">
    <property type="protein sequence ID" value="MDF2096007.1"/>
    <property type="molecule type" value="Genomic_DNA"/>
</dbReference>
<dbReference type="Gene3D" id="3.40.190.170">
    <property type="entry name" value="Bacterial extracellular solute-binding protein, family 7"/>
    <property type="match status" value="1"/>
</dbReference>
<proteinExistence type="inferred from homology"/>
<dbReference type="CDD" id="cd13603">
    <property type="entry name" value="PBP2_TRAP_Siap_TeaA_like"/>
    <property type="match status" value="1"/>
</dbReference>
<protein>
    <submittedName>
        <fullName evidence="6">TRAP transporter substrate-binding protein</fullName>
    </submittedName>
</protein>
<dbReference type="Proteomes" id="UP001215503">
    <property type="component" value="Unassembled WGS sequence"/>
</dbReference>
<dbReference type="PANTHER" id="PTHR33376:SF4">
    <property type="entry name" value="SIALIC ACID-BINDING PERIPLASMIC PROTEIN SIAP"/>
    <property type="match status" value="1"/>
</dbReference>
<keyword evidence="4 5" id="KW-0732">Signal</keyword>
<feature type="signal peptide" evidence="5">
    <location>
        <begin position="1"/>
        <end position="21"/>
    </location>
</feature>
<evidence type="ECO:0000256" key="1">
    <source>
        <dbReference type="ARBA" id="ARBA00004196"/>
    </source>
</evidence>
<dbReference type="InterPro" id="IPR004682">
    <property type="entry name" value="TRAP_DctP"/>
</dbReference>
<comment type="caution">
    <text evidence="6">The sequence shown here is derived from an EMBL/GenBank/DDBJ whole genome shotgun (WGS) entry which is preliminary data.</text>
</comment>
<dbReference type="InterPro" id="IPR018389">
    <property type="entry name" value="DctP_fam"/>
</dbReference>
<comment type="similarity">
    <text evidence="2">Belongs to the bacterial solute-binding protein 7 family.</text>
</comment>
<comment type="subcellular location">
    <subcellularLocation>
        <location evidence="1">Cell envelope</location>
    </subcellularLocation>
</comment>
<dbReference type="PIRSF" id="PIRSF006470">
    <property type="entry name" value="DctB"/>
    <property type="match status" value="1"/>
</dbReference>
<reference evidence="6 7" key="1">
    <citation type="submission" date="2023-03" db="EMBL/GenBank/DDBJ databases">
        <title>Fodinicurvata sp. CAU 1616 isolated from sea sendiment.</title>
        <authorList>
            <person name="Kim W."/>
        </authorList>
    </citation>
    <scope>NUCLEOTIDE SEQUENCE [LARGE SCALE GENOMIC DNA]</scope>
    <source>
        <strain evidence="6 7">CAU 1616</strain>
    </source>
</reference>
<evidence type="ECO:0000256" key="2">
    <source>
        <dbReference type="ARBA" id="ARBA00009023"/>
    </source>
</evidence>
<gene>
    <name evidence="6" type="ORF">P2G67_08475</name>
</gene>
<organism evidence="6 7">
    <name type="scientific">Aquibaculum arenosum</name>
    <dbReference type="NCBI Taxonomy" id="3032591"/>
    <lineage>
        <taxon>Bacteria</taxon>
        <taxon>Pseudomonadati</taxon>
        <taxon>Pseudomonadota</taxon>
        <taxon>Alphaproteobacteria</taxon>
        <taxon>Rhodospirillales</taxon>
        <taxon>Rhodovibrionaceae</taxon>
        <taxon>Aquibaculum</taxon>
    </lineage>
</organism>
<evidence type="ECO:0000256" key="4">
    <source>
        <dbReference type="ARBA" id="ARBA00022729"/>
    </source>
</evidence>
<dbReference type="Pfam" id="PF03480">
    <property type="entry name" value="DctP"/>
    <property type="match status" value="1"/>
</dbReference>
<evidence type="ECO:0000256" key="5">
    <source>
        <dbReference type="SAM" id="SignalP"/>
    </source>
</evidence>
<dbReference type="RefSeq" id="WP_275821994.1">
    <property type="nucleotide sequence ID" value="NZ_JARHUD010000004.1"/>
</dbReference>